<dbReference type="RefSeq" id="WP_144084683.1">
    <property type="nucleotide sequence ID" value="NZ_CP003915.1"/>
</dbReference>
<feature type="transmembrane region" description="Helical" evidence="2">
    <location>
        <begin position="12"/>
        <end position="35"/>
    </location>
</feature>
<reference evidence="3 4" key="1">
    <citation type="journal article" date="2014" name="Microbiology">
        <title>Unravelling the complete genome sequence of Advenella mimigardefordensis strain DPN7T and novel insights in the catabolism of the xenobiotic polythioester precursor 3,3'-dithiodipropionate.</title>
        <authorList>
            <person name="Wubbeler J.H."/>
            <person name="Hiessl S."/>
            <person name="Schuldes J."/>
            <person name="Thurmer A."/>
            <person name="Daniel R."/>
            <person name="Steinbuchel A."/>
        </authorList>
    </citation>
    <scope>NUCLEOTIDE SEQUENCE [LARGE SCALE GENOMIC DNA]</scope>
    <source>
        <strain evidence="4">DSM 17166 / LMG 22922 / DPN7</strain>
    </source>
</reference>
<keyword evidence="2" id="KW-0472">Membrane</keyword>
<feature type="region of interest" description="Disordered" evidence="1">
    <location>
        <begin position="171"/>
        <end position="208"/>
    </location>
</feature>
<dbReference type="KEGG" id="amim:MIM_c34610"/>
<dbReference type="PATRIC" id="fig|1247726.3.peg.3827"/>
<protein>
    <recommendedName>
        <fullName evidence="5">Transmembrane protein</fullName>
    </recommendedName>
</protein>
<dbReference type="OrthoDB" id="8681038at2"/>
<proteinExistence type="predicted"/>
<feature type="transmembrane region" description="Helical" evidence="2">
    <location>
        <begin position="318"/>
        <end position="339"/>
    </location>
</feature>
<keyword evidence="2" id="KW-1133">Transmembrane helix</keyword>
<evidence type="ECO:0000313" key="3">
    <source>
        <dbReference type="EMBL" id="AHG65521.1"/>
    </source>
</evidence>
<dbReference type="AlphaFoldDB" id="W0PFR5"/>
<feature type="compositionally biased region" description="Low complexity" evidence="1">
    <location>
        <begin position="171"/>
        <end position="186"/>
    </location>
</feature>
<name>W0PFR5_ADVMD</name>
<sequence>MKKLDYLERKIMLAGRLSLILLGAIFLVFAVWWAVLSVPNGWRLYLNETTETSLQKVEGFKPDAKAFEDAVLSAQATTSGVDEDELKLQAAMKTPEFATHYDSIINKIRGFAESKPEDRKRIDTAAENEGYTPLAPLEFEAVDKYSKLCAGDAAAAAAAAVEAAEAAAEAATDSTSDAAADATADAGQTESEEGMDAEQSDEPAADPYCGRNTVRGLIVESLNTVIYNASNDEEKRTLHKNFVAGLDSAVTSYLDGKTPRDSLFALSTVQIASTLITSYTSTFSEKMNDSSSSEPSMGDEMDKLTKGFTPLTLIANPFVIGTLAFLMIFVNLMMMLAVIRIGRRLEKEPDSKS</sequence>
<evidence type="ECO:0000313" key="4">
    <source>
        <dbReference type="Proteomes" id="UP000019095"/>
    </source>
</evidence>
<organism evidence="3 4">
    <name type="scientific">Advenella mimigardefordensis (strain DSM 17166 / LMG 22922 / DPN7)</name>
    <dbReference type="NCBI Taxonomy" id="1247726"/>
    <lineage>
        <taxon>Bacteria</taxon>
        <taxon>Pseudomonadati</taxon>
        <taxon>Pseudomonadota</taxon>
        <taxon>Betaproteobacteria</taxon>
        <taxon>Burkholderiales</taxon>
        <taxon>Alcaligenaceae</taxon>
    </lineage>
</organism>
<evidence type="ECO:0008006" key="5">
    <source>
        <dbReference type="Google" id="ProtNLM"/>
    </source>
</evidence>
<accession>W0PFR5</accession>
<keyword evidence="4" id="KW-1185">Reference proteome</keyword>
<dbReference type="EMBL" id="CP003915">
    <property type="protein sequence ID" value="AHG65521.1"/>
    <property type="molecule type" value="Genomic_DNA"/>
</dbReference>
<evidence type="ECO:0000256" key="1">
    <source>
        <dbReference type="SAM" id="MobiDB-lite"/>
    </source>
</evidence>
<gene>
    <name evidence="3" type="ORF">MIM_c34610</name>
</gene>
<dbReference type="Proteomes" id="UP000019095">
    <property type="component" value="Chromosome"/>
</dbReference>
<feature type="compositionally biased region" description="Acidic residues" evidence="1">
    <location>
        <begin position="190"/>
        <end position="204"/>
    </location>
</feature>
<keyword evidence="2" id="KW-0812">Transmembrane</keyword>
<evidence type="ECO:0000256" key="2">
    <source>
        <dbReference type="SAM" id="Phobius"/>
    </source>
</evidence>
<dbReference type="HOGENOM" id="CLU_902052_0_0_4"/>